<dbReference type="EMBL" id="MZ322021">
    <property type="protein sequence ID" value="QXN74379.1"/>
    <property type="molecule type" value="Genomic_DNA"/>
</dbReference>
<accession>A0AAE7SK76</accession>
<protein>
    <submittedName>
        <fullName evidence="1">Uncharacterized protein</fullName>
    </submittedName>
</protein>
<sequence>MTEQSWPAWCRTGANGPVDVHLNRRTAELYGATTPCRVVTDPGGDHRGWMKAADEATGRPAATSPSLIQRASIFEISFPYGVAKAVERGQGNVVALRIEVER</sequence>
<keyword evidence="2" id="KW-1185">Reference proteome</keyword>
<proteinExistence type="predicted"/>
<evidence type="ECO:0000313" key="1">
    <source>
        <dbReference type="EMBL" id="QXN74379.1"/>
    </source>
</evidence>
<gene>
    <name evidence="1" type="primary">164</name>
    <name evidence="1" type="ORF">SEA_CAFASSO_164</name>
</gene>
<organism evidence="1 2">
    <name type="scientific">Gordonia phage Cafasso</name>
    <dbReference type="NCBI Taxonomy" id="2851095"/>
    <lineage>
        <taxon>Viruses</taxon>
        <taxon>Duplodnaviria</taxon>
        <taxon>Heunggongvirae</taxon>
        <taxon>Uroviricota</taxon>
        <taxon>Caudoviricetes</taxon>
        <taxon>Kruegerviridae</taxon>
        <taxon>Cafassovirus</taxon>
        <taxon>Cafassovirus cafasso</taxon>
    </lineage>
</organism>
<evidence type="ECO:0000313" key="2">
    <source>
        <dbReference type="Proteomes" id="UP000827554"/>
    </source>
</evidence>
<reference evidence="1 2" key="1">
    <citation type="submission" date="2021-05" db="EMBL/GenBank/DDBJ databases">
        <authorList>
            <person name="Bhalla S."/>
            <person name="Clase K."/>
            <person name="Cornely K."/>
            <person name="Forsyth M.H."/>
            <person name="Gosselin S."/>
            <person name="Jensen A."/>
            <person name="Nieto F."/>
            <person name="Tarbox B."/>
            <person name="Butela K.A."/>
            <person name="Garlena R.A."/>
            <person name="Russell D.A."/>
            <person name="Jacobs-Sera D."/>
            <person name="Hatfull G.F."/>
        </authorList>
    </citation>
    <scope>NUCLEOTIDE SEQUENCE [LARGE SCALE GENOMIC DNA]</scope>
</reference>
<dbReference type="Proteomes" id="UP000827554">
    <property type="component" value="Segment"/>
</dbReference>
<name>A0AAE7SK76_9CAUD</name>